<dbReference type="SUPFAM" id="SSF55797">
    <property type="entry name" value="PR-1-like"/>
    <property type="match status" value="1"/>
</dbReference>
<proteinExistence type="predicted"/>
<dbReference type="PANTHER" id="PTHR31157">
    <property type="entry name" value="SCP DOMAIN-CONTAINING PROTEIN"/>
    <property type="match status" value="1"/>
</dbReference>
<evidence type="ECO:0000256" key="1">
    <source>
        <dbReference type="SAM" id="MobiDB-lite"/>
    </source>
</evidence>
<dbReference type="Proteomes" id="UP000789831">
    <property type="component" value="Unassembled WGS sequence"/>
</dbReference>
<feature type="domain" description="SCP" evidence="2">
    <location>
        <begin position="3"/>
        <end position="84"/>
    </location>
</feature>
<dbReference type="InterPro" id="IPR035940">
    <property type="entry name" value="CAP_sf"/>
</dbReference>
<name>A0A9N8VUN9_9GLOM</name>
<dbReference type="Gene3D" id="3.40.33.10">
    <property type="entry name" value="CAP"/>
    <property type="match status" value="1"/>
</dbReference>
<evidence type="ECO:0000259" key="2">
    <source>
        <dbReference type="Pfam" id="PF00188"/>
    </source>
</evidence>
<feature type="region of interest" description="Disordered" evidence="1">
    <location>
        <begin position="92"/>
        <end position="112"/>
    </location>
</feature>
<comment type="caution">
    <text evidence="3">The sequence shown here is derived from an EMBL/GenBank/DDBJ whole genome shotgun (WGS) entry which is preliminary data.</text>
</comment>
<sequence>MSAQLHTDFMASNKNLTHEDPSGDLGKRIDDQGFDWWRAGENIARGFEEYDDEGVMHAWMNSPGHRANILDSKFTHFGSGFRDTYWTQNFAQDVNGRPPNVPKCPTETKSEDNDDGMMLRKIFRKIKKITISFFDI</sequence>
<dbReference type="EMBL" id="CAJVPL010000194">
    <property type="protein sequence ID" value="CAG8463173.1"/>
    <property type="molecule type" value="Genomic_DNA"/>
</dbReference>
<dbReference type="CDD" id="cd05379">
    <property type="entry name" value="CAP_bacterial"/>
    <property type="match status" value="1"/>
</dbReference>
<keyword evidence="4" id="KW-1185">Reference proteome</keyword>
<dbReference type="Pfam" id="PF00188">
    <property type="entry name" value="CAP"/>
    <property type="match status" value="1"/>
</dbReference>
<evidence type="ECO:0000313" key="4">
    <source>
        <dbReference type="Proteomes" id="UP000789831"/>
    </source>
</evidence>
<accession>A0A9N8VUN9</accession>
<dbReference type="OrthoDB" id="568194at2759"/>
<protein>
    <submittedName>
        <fullName evidence="3">9966_t:CDS:1</fullName>
    </submittedName>
</protein>
<dbReference type="AlphaFoldDB" id="A0A9N8VUN9"/>
<organism evidence="3 4">
    <name type="scientific">Ambispora gerdemannii</name>
    <dbReference type="NCBI Taxonomy" id="144530"/>
    <lineage>
        <taxon>Eukaryota</taxon>
        <taxon>Fungi</taxon>
        <taxon>Fungi incertae sedis</taxon>
        <taxon>Mucoromycota</taxon>
        <taxon>Glomeromycotina</taxon>
        <taxon>Glomeromycetes</taxon>
        <taxon>Archaeosporales</taxon>
        <taxon>Ambisporaceae</taxon>
        <taxon>Ambispora</taxon>
    </lineage>
</organism>
<evidence type="ECO:0000313" key="3">
    <source>
        <dbReference type="EMBL" id="CAG8463173.1"/>
    </source>
</evidence>
<reference evidence="3" key="1">
    <citation type="submission" date="2021-06" db="EMBL/GenBank/DDBJ databases">
        <authorList>
            <person name="Kallberg Y."/>
            <person name="Tangrot J."/>
            <person name="Rosling A."/>
        </authorList>
    </citation>
    <scope>NUCLEOTIDE SEQUENCE</scope>
    <source>
        <strain evidence="3">MT106</strain>
    </source>
</reference>
<dbReference type="PANTHER" id="PTHR31157:SF1">
    <property type="entry name" value="SCP DOMAIN-CONTAINING PROTEIN"/>
    <property type="match status" value="1"/>
</dbReference>
<dbReference type="InterPro" id="IPR014044">
    <property type="entry name" value="CAP_dom"/>
</dbReference>
<gene>
    <name evidence="3" type="ORF">AGERDE_LOCUS2360</name>
</gene>